<dbReference type="GeneID" id="19207327"/>
<evidence type="ECO:0000256" key="3">
    <source>
        <dbReference type="ARBA" id="ARBA00022618"/>
    </source>
</evidence>
<name>A0A5M3N1N1_CONPW</name>
<evidence type="ECO:0000256" key="1">
    <source>
        <dbReference type="ARBA" id="ARBA00007450"/>
    </source>
</evidence>
<evidence type="ECO:0000256" key="5">
    <source>
        <dbReference type="ARBA" id="ARBA00022786"/>
    </source>
</evidence>
<dbReference type="Pfam" id="PF12862">
    <property type="entry name" value="ANAPC5"/>
    <property type="match status" value="1"/>
</dbReference>
<evidence type="ECO:0000259" key="7">
    <source>
        <dbReference type="Pfam" id="PF12862"/>
    </source>
</evidence>
<evidence type="ECO:0000313" key="8">
    <source>
        <dbReference type="EMBL" id="EIW85216.1"/>
    </source>
</evidence>
<dbReference type="OrthoDB" id="2504561at2759"/>
<dbReference type="AlphaFoldDB" id="A0A5M3N1N1"/>
<comment type="similarity">
    <text evidence="1">Belongs to the APC5 family.</text>
</comment>
<dbReference type="InterPro" id="IPR026000">
    <property type="entry name" value="Apc5_dom"/>
</dbReference>
<keyword evidence="4" id="KW-0498">Mitosis</keyword>
<protein>
    <recommendedName>
        <fullName evidence="2">Anaphase-promoting complex subunit 5</fullName>
    </recommendedName>
</protein>
<dbReference type="EMBL" id="JH711574">
    <property type="protein sequence ID" value="EIW85216.1"/>
    <property type="molecule type" value="Genomic_DNA"/>
</dbReference>
<evidence type="ECO:0000256" key="2">
    <source>
        <dbReference type="ARBA" id="ARBA00016066"/>
    </source>
</evidence>
<comment type="caution">
    <text evidence="8">The sequence shown here is derived from an EMBL/GenBank/DDBJ whole genome shotgun (WGS) entry which is preliminary data.</text>
</comment>
<keyword evidence="6" id="KW-0131">Cell cycle</keyword>
<dbReference type="PANTHER" id="PTHR12830:SF9">
    <property type="entry name" value="ANAPHASE-PROMOTING COMPLEX SUBUNIT 5"/>
    <property type="match status" value="1"/>
</dbReference>
<dbReference type="GO" id="GO:0070979">
    <property type="term" value="P:protein K11-linked ubiquitination"/>
    <property type="evidence" value="ECO:0007669"/>
    <property type="project" value="TreeGrafter"/>
</dbReference>
<organism evidence="8 9">
    <name type="scientific">Coniophora puteana (strain RWD-64-598)</name>
    <name type="common">Brown rot fungus</name>
    <dbReference type="NCBI Taxonomy" id="741705"/>
    <lineage>
        <taxon>Eukaryota</taxon>
        <taxon>Fungi</taxon>
        <taxon>Dikarya</taxon>
        <taxon>Basidiomycota</taxon>
        <taxon>Agaricomycotina</taxon>
        <taxon>Agaricomycetes</taxon>
        <taxon>Agaricomycetidae</taxon>
        <taxon>Boletales</taxon>
        <taxon>Coniophorineae</taxon>
        <taxon>Coniophoraceae</taxon>
        <taxon>Coniophora</taxon>
    </lineage>
</organism>
<evidence type="ECO:0000313" key="9">
    <source>
        <dbReference type="Proteomes" id="UP000053558"/>
    </source>
</evidence>
<dbReference type="PANTHER" id="PTHR12830">
    <property type="entry name" value="ANAPHASE-PROMOTING COMPLEX SUBUNIT 5"/>
    <property type="match status" value="1"/>
</dbReference>
<dbReference type="Proteomes" id="UP000053558">
    <property type="component" value="Unassembled WGS sequence"/>
</dbReference>
<dbReference type="OMA" id="GMTKWCR"/>
<dbReference type="RefSeq" id="XP_007764135.1">
    <property type="nucleotide sequence ID" value="XM_007765945.1"/>
</dbReference>
<feature type="domain" description="Anaphase-promoting complex subunit 5" evidence="7">
    <location>
        <begin position="210"/>
        <end position="279"/>
    </location>
</feature>
<proteinExistence type="inferred from homology"/>
<dbReference type="GO" id="GO:0045842">
    <property type="term" value="P:positive regulation of mitotic metaphase/anaphase transition"/>
    <property type="evidence" value="ECO:0007669"/>
    <property type="project" value="TreeGrafter"/>
</dbReference>
<dbReference type="GO" id="GO:0005680">
    <property type="term" value="C:anaphase-promoting complex"/>
    <property type="evidence" value="ECO:0007669"/>
    <property type="project" value="InterPro"/>
</dbReference>
<evidence type="ECO:0000256" key="4">
    <source>
        <dbReference type="ARBA" id="ARBA00022776"/>
    </source>
</evidence>
<sequence length="668" mass="76379">MDRTGANTPPPIQHVLRPHHIDLIALFLLVFKEFQKKLPSSFLLQVYRLLLEEVSEVATHKLRPELLNELKQTPEADEDQARNLITALETLPSQLDSADKLNNFFHSMPVMFVDKSEDESRRSLFGFFCRRCFISFLKLSWYSVCHLHADYQSYTLGQYESGYGPFEKDYLTQDIWIFKTGFDIKSWARPEPLAAAGKGLASGDSILGPENLRRYFEQHFHDHPDSGVRQHALLYLARMHFARGETASVRNLLQEAISVARGVGDRYTLQQCTSLINRLPSPTPVLTEIQPDVHPADVLHDVAKLMNPENGQPLMSAFEKLFQAAGLYDYWFESRRNMVQDWESRSLHSMQAVLWESVGCVGLAEVEEDMVSAFVERIPDVNRKSVTLNRVRRLARNGAYEEALASILHTDTWMTLNHTQYVEWAEQVWHVLAIRAIRRGQHQLFNNYLKPRRPSSTNVSEYIFDDVSAPKLGSIRAELHEVIRARHHGQAVAAIQPLLQALWLSEFQCRFPLYRLGVILLADVGLEFGLTEYCRRLLEEVLPQMRKGDDVEHRALAYFTYARCLVACSPSGSGEGLREALVYLKMAEEDYKRLELAESLADVQFLMSVVYHNLGETSESEQTGERHLETNALMQKHGEVLVDEEVSRIWEIVSRVGISIAGQSSDPH</sequence>
<dbReference type="KEGG" id="cput:CONPUDRAFT_49180"/>
<reference evidence="9" key="1">
    <citation type="journal article" date="2012" name="Science">
        <title>The Paleozoic origin of enzymatic lignin decomposition reconstructed from 31 fungal genomes.</title>
        <authorList>
            <person name="Floudas D."/>
            <person name="Binder M."/>
            <person name="Riley R."/>
            <person name="Barry K."/>
            <person name="Blanchette R.A."/>
            <person name="Henrissat B."/>
            <person name="Martinez A.T."/>
            <person name="Otillar R."/>
            <person name="Spatafora J.W."/>
            <person name="Yadav J.S."/>
            <person name="Aerts A."/>
            <person name="Benoit I."/>
            <person name="Boyd A."/>
            <person name="Carlson A."/>
            <person name="Copeland A."/>
            <person name="Coutinho P.M."/>
            <person name="de Vries R.P."/>
            <person name="Ferreira P."/>
            <person name="Findley K."/>
            <person name="Foster B."/>
            <person name="Gaskell J."/>
            <person name="Glotzer D."/>
            <person name="Gorecki P."/>
            <person name="Heitman J."/>
            <person name="Hesse C."/>
            <person name="Hori C."/>
            <person name="Igarashi K."/>
            <person name="Jurgens J.A."/>
            <person name="Kallen N."/>
            <person name="Kersten P."/>
            <person name="Kohler A."/>
            <person name="Kuees U."/>
            <person name="Kumar T.K.A."/>
            <person name="Kuo A."/>
            <person name="LaButti K."/>
            <person name="Larrondo L.F."/>
            <person name="Lindquist E."/>
            <person name="Ling A."/>
            <person name="Lombard V."/>
            <person name="Lucas S."/>
            <person name="Lundell T."/>
            <person name="Martin R."/>
            <person name="McLaughlin D.J."/>
            <person name="Morgenstern I."/>
            <person name="Morin E."/>
            <person name="Murat C."/>
            <person name="Nagy L.G."/>
            <person name="Nolan M."/>
            <person name="Ohm R.A."/>
            <person name="Patyshakuliyeva A."/>
            <person name="Rokas A."/>
            <person name="Ruiz-Duenas F.J."/>
            <person name="Sabat G."/>
            <person name="Salamov A."/>
            <person name="Samejima M."/>
            <person name="Schmutz J."/>
            <person name="Slot J.C."/>
            <person name="St John F."/>
            <person name="Stenlid J."/>
            <person name="Sun H."/>
            <person name="Sun S."/>
            <person name="Syed K."/>
            <person name="Tsang A."/>
            <person name="Wiebenga A."/>
            <person name="Young D."/>
            <person name="Pisabarro A."/>
            <person name="Eastwood D.C."/>
            <person name="Martin F."/>
            <person name="Cullen D."/>
            <person name="Grigoriev I.V."/>
            <person name="Hibbett D.S."/>
        </authorList>
    </citation>
    <scope>NUCLEOTIDE SEQUENCE [LARGE SCALE GENOMIC DNA]</scope>
    <source>
        <strain evidence="9">RWD-64-598 SS2</strain>
    </source>
</reference>
<gene>
    <name evidence="8" type="ORF">CONPUDRAFT_49180</name>
</gene>
<dbReference type="InterPro" id="IPR037679">
    <property type="entry name" value="Apc5"/>
</dbReference>
<dbReference type="GO" id="GO:0051301">
    <property type="term" value="P:cell division"/>
    <property type="evidence" value="ECO:0007669"/>
    <property type="project" value="UniProtKB-KW"/>
</dbReference>
<keyword evidence="9" id="KW-1185">Reference proteome</keyword>
<accession>A0A5M3N1N1</accession>
<keyword evidence="3" id="KW-0132">Cell division</keyword>
<keyword evidence="5" id="KW-0833">Ubl conjugation pathway</keyword>
<dbReference type="GO" id="GO:0031145">
    <property type="term" value="P:anaphase-promoting complex-dependent catabolic process"/>
    <property type="evidence" value="ECO:0007669"/>
    <property type="project" value="TreeGrafter"/>
</dbReference>
<evidence type="ECO:0000256" key="6">
    <source>
        <dbReference type="ARBA" id="ARBA00023306"/>
    </source>
</evidence>